<comment type="caution">
    <text evidence="2">The sequence shown here is derived from an EMBL/GenBank/DDBJ whole genome shotgun (WGS) entry which is preliminary data.</text>
</comment>
<sequence length="104" mass="11095">MEGRKKFFFSLLTVSLALSQLQLLNAAPAARGASNLILQESTVPEHASTGAGAGAFLVAAEDKNLIRDSLGGRRMNIQLNDYPGSGANNRHTPFPQFGRGCFDC</sequence>
<dbReference type="PANTHER" id="PTHR33474">
    <property type="entry name" value="TRANSMEMBRANE PROTEIN"/>
    <property type="match status" value="1"/>
</dbReference>
<feature type="signal peptide" evidence="1">
    <location>
        <begin position="1"/>
        <end position="26"/>
    </location>
</feature>
<name>A0AAN7L7S9_TRANT</name>
<protein>
    <submittedName>
        <fullName evidence="2">Uncharacterized protein</fullName>
    </submittedName>
</protein>
<dbReference type="EMBL" id="JAXQNO010000017">
    <property type="protein sequence ID" value="KAK4779144.1"/>
    <property type="molecule type" value="Genomic_DNA"/>
</dbReference>
<gene>
    <name evidence="2" type="ORF">SAY86_006672</name>
</gene>
<evidence type="ECO:0000256" key="1">
    <source>
        <dbReference type="SAM" id="SignalP"/>
    </source>
</evidence>
<dbReference type="Proteomes" id="UP001346149">
    <property type="component" value="Unassembled WGS sequence"/>
</dbReference>
<accession>A0AAN7L7S9</accession>
<feature type="chain" id="PRO_5042878568" evidence="1">
    <location>
        <begin position="27"/>
        <end position="104"/>
    </location>
</feature>
<evidence type="ECO:0000313" key="3">
    <source>
        <dbReference type="Proteomes" id="UP001346149"/>
    </source>
</evidence>
<organism evidence="2 3">
    <name type="scientific">Trapa natans</name>
    <name type="common">Water chestnut</name>
    <dbReference type="NCBI Taxonomy" id="22666"/>
    <lineage>
        <taxon>Eukaryota</taxon>
        <taxon>Viridiplantae</taxon>
        <taxon>Streptophyta</taxon>
        <taxon>Embryophyta</taxon>
        <taxon>Tracheophyta</taxon>
        <taxon>Spermatophyta</taxon>
        <taxon>Magnoliopsida</taxon>
        <taxon>eudicotyledons</taxon>
        <taxon>Gunneridae</taxon>
        <taxon>Pentapetalae</taxon>
        <taxon>rosids</taxon>
        <taxon>malvids</taxon>
        <taxon>Myrtales</taxon>
        <taxon>Lythraceae</taxon>
        <taxon>Trapa</taxon>
    </lineage>
</organism>
<reference evidence="2 3" key="1">
    <citation type="journal article" date="2023" name="Hortic Res">
        <title>Pangenome of water caltrop reveals structural variations and asymmetric subgenome divergence after allopolyploidization.</title>
        <authorList>
            <person name="Zhang X."/>
            <person name="Chen Y."/>
            <person name="Wang L."/>
            <person name="Yuan Y."/>
            <person name="Fang M."/>
            <person name="Shi L."/>
            <person name="Lu R."/>
            <person name="Comes H.P."/>
            <person name="Ma Y."/>
            <person name="Chen Y."/>
            <person name="Huang G."/>
            <person name="Zhou Y."/>
            <person name="Zheng Z."/>
            <person name="Qiu Y."/>
        </authorList>
    </citation>
    <scope>NUCLEOTIDE SEQUENCE [LARGE SCALE GENOMIC DNA]</scope>
    <source>
        <strain evidence="2">F231</strain>
    </source>
</reference>
<keyword evidence="1" id="KW-0732">Signal</keyword>
<dbReference type="AlphaFoldDB" id="A0AAN7L7S9"/>
<proteinExistence type="predicted"/>
<dbReference type="PANTHER" id="PTHR33474:SF28">
    <property type="entry name" value="OS01G0815400 PROTEIN"/>
    <property type="match status" value="1"/>
</dbReference>
<evidence type="ECO:0000313" key="2">
    <source>
        <dbReference type="EMBL" id="KAK4779144.1"/>
    </source>
</evidence>
<keyword evidence="3" id="KW-1185">Reference proteome</keyword>